<organism evidence="4 5">
    <name type="scientific">Lichtheimia ornata</name>
    <dbReference type="NCBI Taxonomy" id="688661"/>
    <lineage>
        <taxon>Eukaryota</taxon>
        <taxon>Fungi</taxon>
        <taxon>Fungi incertae sedis</taxon>
        <taxon>Mucoromycota</taxon>
        <taxon>Mucoromycotina</taxon>
        <taxon>Mucoromycetes</taxon>
        <taxon>Mucorales</taxon>
        <taxon>Lichtheimiaceae</taxon>
        <taxon>Lichtheimia</taxon>
    </lineage>
</organism>
<dbReference type="GeneID" id="83214934"/>
<dbReference type="RefSeq" id="XP_058341592.1">
    <property type="nucleotide sequence ID" value="XM_058487541.1"/>
</dbReference>
<sequence>MTGSAPETSLSPAARERLGSADVVVVETNTHAIPHFNGHPYNDDPLLFMEAFQDAADENNWTSEERKLARVRLALKGAAKDWYRREIQLNPPSTFELGSDSFIARFKKAYVTARWVAHYSMSYHSMRQQPNQSAPDYVNAKLAMAHKYETALNTTLPDEKKICDILQGLRESYMRWISNDAMPTTLSGLMDVISQLETQISVIREEAQLTAGPIVNQQPHPFVQQQGLLQDMQHQPMISSEPAPVFYASNDYKRPPVKDKQLYDPSSKSNKKKEPKREAKDVGDLENAIANMMDRMEATVLRAVETVAEKTAARFDQRDHCYNCGENGHQAALCQKPCNVCKADDHTSYTCPERMKRYSKKGREAKSDPDFQTSRQPANDDVAPMQVDEDSLPRIIGPYTTLPTDPKQRARLINLQKARDAKARRKKENEEAVARGEMPLSYLGKVNNPIPAIKDYEGHVLSFDVKEALWNTDVSIKLPQLAYHSPWILEQILHYLGGDLPRKKADKKDQVHLAEEPNYQAHSNNNTKGLQAVYILIGMGMEQGMQPTDSRIRFGGGTEEVPVGCIEVDLTFHPDIMIKQRFIVVDNPYTPLLLGYDFLYNAKVSVNPSRGVMTFDITGDTDEEAKLVDIETHVSGVTPSEAERKKD</sequence>
<feature type="compositionally biased region" description="Basic and acidic residues" evidence="2">
    <location>
        <begin position="251"/>
        <end position="262"/>
    </location>
</feature>
<dbReference type="PROSITE" id="PS50158">
    <property type="entry name" value="ZF_CCHC"/>
    <property type="match status" value="1"/>
</dbReference>
<keyword evidence="5" id="KW-1185">Reference proteome</keyword>
<evidence type="ECO:0000259" key="3">
    <source>
        <dbReference type="PROSITE" id="PS50158"/>
    </source>
</evidence>
<dbReference type="GO" id="GO:0008270">
    <property type="term" value="F:zinc ion binding"/>
    <property type="evidence" value="ECO:0007669"/>
    <property type="project" value="UniProtKB-KW"/>
</dbReference>
<dbReference type="InterPro" id="IPR001878">
    <property type="entry name" value="Znf_CCHC"/>
</dbReference>
<proteinExistence type="predicted"/>
<dbReference type="InterPro" id="IPR036875">
    <property type="entry name" value="Znf_CCHC_sf"/>
</dbReference>
<gene>
    <name evidence="4" type="ORF">O0I10_007526</name>
</gene>
<evidence type="ECO:0000256" key="2">
    <source>
        <dbReference type="SAM" id="MobiDB-lite"/>
    </source>
</evidence>
<evidence type="ECO:0000313" key="4">
    <source>
        <dbReference type="EMBL" id="KAJ8656679.1"/>
    </source>
</evidence>
<evidence type="ECO:0000256" key="1">
    <source>
        <dbReference type="PROSITE-ProRule" id="PRU00047"/>
    </source>
</evidence>
<dbReference type="SUPFAM" id="SSF57756">
    <property type="entry name" value="Retrovirus zinc finger-like domains"/>
    <property type="match status" value="1"/>
</dbReference>
<keyword evidence="1" id="KW-0863">Zinc-finger</keyword>
<protein>
    <recommendedName>
        <fullName evidence="3">CCHC-type domain-containing protein</fullName>
    </recommendedName>
</protein>
<dbReference type="InterPro" id="IPR021109">
    <property type="entry name" value="Peptidase_aspartic_dom_sf"/>
</dbReference>
<feature type="region of interest" description="Disordered" evidence="2">
    <location>
        <begin position="357"/>
        <end position="384"/>
    </location>
</feature>
<dbReference type="Gene3D" id="4.10.60.10">
    <property type="entry name" value="Zinc finger, CCHC-type"/>
    <property type="match status" value="1"/>
</dbReference>
<keyword evidence="1" id="KW-0479">Metal-binding</keyword>
<feature type="region of interest" description="Disordered" evidence="2">
    <location>
        <begin position="246"/>
        <end position="285"/>
    </location>
</feature>
<dbReference type="Proteomes" id="UP001234581">
    <property type="component" value="Unassembled WGS sequence"/>
</dbReference>
<dbReference type="SMART" id="SM00343">
    <property type="entry name" value="ZnF_C2HC"/>
    <property type="match status" value="2"/>
</dbReference>
<dbReference type="GO" id="GO:0003676">
    <property type="term" value="F:nucleic acid binding"/>
    <property type="evidence" value="ECO:0007669"/>
    <property type="project" value="InterPro"/>
</dbReference>
<feature type="compositionally biased region" description="Basic and acidic residues" evidence="2">
    <location>
        <begin position="357"/>
        <end position="369"/>
    </location>
</feature>
<name>A0AAD7UZU5_9FUNG</name>
<comment type="caution">
    <text evidence="4">The sequence shown here is derived from an EMBL/GenBank/DDBJ whole genome shotgun (WGS) entry which is preliminary data.</text>
</comment>
<dbReference type="Gene3D" id="2.40.70.10">
    <property type="entry name" value="Acid Proteases"/>
    <property type="match status" value="1"/>
</dbReference>
<evidence type="ECO:0000313" key="5">
    <source>
        <dbReference type="Proteomes" id="UP001234581"/>
    </source>
</evidence>
<feature type="domain" description="CCHC-type" evidence="3">
    <location>
        <begin position="321"/>
        <end position="336"/>
    </location>
</feature>
<reference evidence="4 5" key="1">
    <citation type="submission" date="2023-03" db="EMBL/GenBank/DDBJ databases">
        <title>Genome sequence of Lichtheimia ornata CBS 291.66.</title>
        <authorList>
            <person name="Mohabir J.T."/>
            <person name="Shea T.P."/>
            <person name="Kurbessoian T."/>
            <person name="Berby B."/>
            <person name="Fontaine J."/>
            <person name="Livny J."/>
            <person name="Gnirke A."/>
            <person name="Stajich J.E."/>
            <person name="Cuomo C.A."/>
        </authorList>
    </citation>
    <scope>NUCLEOTIDE SEQUENCE [LARGE SCALE GENOMIC DNA]</scope>
    <source>
        <strain evidence="4">CBS 291.66</strain>
    </source>
</reference>
<accession>A0AAD7UZU5</accession>
<keyword evidence="1" id="KW-0862">Zinc</keyword>
<dbReference type="AlphaFoldDB" id="A0AAD7UZU5"/>
<dbReference type="EMBL" id="JARTCD010000037">
    <property type="protein sequence ID" value="KAJ8656679.1"/>
    <property type="molecule type" value="Genomic_DNA"/>
</dbReference>